<feature type="domain" description="FAD-binding" evidence="4">
    <location>
        <begin position="37"/>
        <end position="389"/>
    </location>
</feature>
<dbReference type="AlphaFoldDB" id="A0A453QWA4"/>
<sequence length="448" mass="48231">LVHQPTNKSITGIARLLQEAKASQSIARAMADGSLDAEVVIVGGGIAGLATAVALQRAGVAPGGRGILVLERHPELRATGTAMTVFPNGWFALRALGVAHKLTSRYDVIEKSRVTNLETGTTQVFRFAGNKVSDEVRMRAVDRKALLDALADELPPGMVRFSSKLVSIDAIPATSGSSEATVLRLEDGAVIRAKILIGCDGVHSVVARWLGLSEPLRSGRSTIRGLSVYPSGHGLKQEIRQYLSNGIRAGLLPISNTGIYWYLVNNTIPQEKVASADPVKILREVTENLGAHLPAEYLDVVRNTDLRNLSWAPLLYRNPWGVLTGKAARGTVTVAGDAFHPMTPEMAQGGCSALEDAVVLARALSQAATPSEGLAAYVAKRRGRATWLVAVAYVSGWVQQGGTNVHAAVGWVVRLFRDWIFFRFVFPRLADTMWYNCGDLVPCKNHTE</sequence>
<protein>
    <recommendedName>
        <fullName evidence="4">FAD-binding domain-containing protein</fullName>
    </recommendedName>
</protein>
<dbReference type="GO" id="GO:0071949">
    <property type="term" value="F:FAD binding"/>
    <property type="evidence" value="ECO:0007669"/>
    <property type="project" value="InterPro"/>
</dbReference>
<dbReference type="InterPro" id="IPR002938">
    <property type="entry name" value="FAD-bd"/>
</dbReference>
<dbReference type="EnsemblPlants" id="AET7Gv20352900.2">
    <property type="protein sequence ID" value="AET7Gv20352900.2"/>
    <property type="gene ID" value="AET7Gv20352900"/>
</dbReference>
<evidence type="ECO:0000256" key="1">
    <source>
        <dbReference type="ARBA" id="ARBA00023002"/>
    </source>
</evidence>
<evidence type="ECO:0000256" key="3">
    <source>
        <dbReference type="ARBA" id="ARBA00024018"/>
    </source>
</evidence>
<dbReference type="PANTHER" id="PTHR45934">
    <property type="entry name" value="FAD/NAD(P)-BINDING OXIDOREDUCTASE FAMILY PROTEIN"/>
    <property type="match status" value="1"/>
</dbReference>
<dbReference type="Pfam" id="PF01494">
    <property type="entry name" value="FAD_binding_3"/>
    <property type="match status" value="1"/>
</dbReference>
<keyword evidence="1" id="KW-0560">Oxidoreductase</keyword>
<dbReference type="Gramene" id="AET7Gv20352900.2">
    <property type="protein sequence ID" value="AET7Gv20352900.2"/>
    <property type="gene ID" value="AET7Gv20352900"/>
</dbReference>
<dbReference type="Proteomes" id="UP000015105">
    <property type="component" value="Chromosome 7D"/>
</dbReference>
<reference evidence="6" key="2">
    <citation type="journal article" date="2017" name="Nat. Plants">
        <title>The Aegilops tauschii genome reveals multiple impacts of transposons.</title>
        <authorList>
            <person name="Zhao G."/>
            <person name="Zou C."/>
            <person name="Li K."/>
            <person name="Wang K."/>
            <person name="Li T."/>
            <person name="Gao L."/>
            <person name="Zhang X."/>
            <person name="Wang H."/>
            <person name="Yang Z."/>
            <person name="Liu X."/>
            <person name="Jiang W."/>
            <person name="Mao L."/>
            <person name="Kong X."/>
            <person name="Jiao Y."/>
            <person name="Jia J."/>
        </authorList>
    </citation>
    <scope>NUCLEOTIDE SEQUENCE [LARGE SCALE GENOMIC DNA]</scope>
    <source>
        <strain evidence="6">cv. AL8/78</strain>
    </source>
</reference>
<comment type="similarity">
    <text evidence="3">Belongs to the 3-hydroxybenzoate 6-hydroxylase family.</text>
</comment>
<dbReference type="STRING" id="200361.A0A453QWA4"/>
<dbReference type="Gene3D" id="3.50.50.60">
    <property type="entry name" value="FAD/NAD(P)-binding domain"/>
    <property type="match status" value="1"/>
</dbReference>
<reference evidence="5" key="4">
    <citation type="submission" date="2019-03" db="UniProtKB">
        <authorList>
            <consortium name="EnsemblPlants"/>
        </authorList>
    </citation>
    <scope>IDENTIFICATION</scope>
</reference>
<evidence type="ECO:0000313" key="6">
    <source>
        <dbReference type="Proteomes" id="UP000015105"/>
    </source>
</evidence>
<reference evidence="5" key="3">
    <citation type="journal article" date="2017" name="Nature">
        <title>Genome sequence of the progenitor of the wheat D genome Aegilops tauschii.</title>
        <authorList>
            <person name="Luo M.C."/>
            <person name="Gu Y.Q."/>
            <person name="Puiu D."/>
            <person name="Wang H."/>
            <person name="Twardziok S.O."/>
            <person name="Deal K.R."/>
            <person name="Huo N."/>
            <person name="Zhu T."/>
            <person name="Wang L."/>
            <person name="Wang Y."/>
            <person name="McGuire P.E."/>
            <person name="Liu S."/>
            <person name="Long H."/>
            <person name="Ramasamy R.K."/>
            <person name="Rodriguez J.C."/>
            <person name="Van S.L."/>
            <person name="Yuan L."/>
            <person name="Wang Z."/>
            <person name="Xia Z."/>
            <person name="Xiao L."/>
            <person name="Anderson O.D."/>
            <person name="Ouyang S."/>
            <person name="Liang Y."/>
            <person name="Zimin A.V."/>
            <person name="Pertea G."/>
            <person name="Qi P."/>
            <person name="Bennetzen J.L."/>
            <person name="Dai X."/>
            <person name="Dawson M.W."/>
            <person name="Muller H.G."/>
            <person name="Kugler K."/>
            <person name="Rivarola-Duarte L."/>
            <person name="Spannagl M."/>
            <person name="Mayer K.F.X."/>
            <person name="Lu F.H."/>
            <person name="Bevan M.W."/>
            <person name="Leroy P."/>
            <person name="Li P."/>
            <person name="You F.M."/>
            <person name="Sun Q."/>
            <person name="Liu Z."/>
            <person name="Lyons E."/>
            <person name="Wicker T."/>
            <person name="Salzberg S.L."/>
            <person name="Devos K.M."/>
            <person name="Dvorak J."/>
        </authorList>
    </citation>
    <scope>NUCLEOTIDE SEQUENCE [LARGE SCALE GENOMIC DNA]</scope>
    <source>
        <strain evidence="5">cv. AL8/78</strain>
    </source>
</reference>
<evidence type="ECO:0000313" key="5">
    <source>
        <dbReference type="EnsemblPlants" id="AET7Gv20352900.2"/>
    </source>
</evidence>
<organism evidence="5 6">
    <name type="scientific">Aegilops tauschii subsp. strangulata</name>
    <name type="common">Goatgrass</name>
    <dbReference type="NCBI Taxonomy" id="200361"/>
    <lineage>
        <taxon>Eukaryota</taxon>
        <taxon>Viridiplantae</taxon>
        <taxon>Streptophyta</taxon>
        <taxon>Embryophyta</taxon>
        <taxon>Tracheophyta</taxon>
        <taxon>Spermatophyta</taxon>
        <taxon>Magnoliopsida</taxon>
        <taxon>Liliopsida</taxon>
        <taxon>Poales</taxon>
        <taxon>Poaceae</taxon>
        <taxon>BOP clade</taxon>
        <taxon>Pooideae</taxon>
        <taxon>Triticodae</taxon>
        <taxon>Triticeae</taxon>
        <taxon>Triticinae</taxon>
        <taxon>Aegilops</taxon>
    </lineage>
</organism>
<reference evidence="6" key="1">
    <citation type="journal article" date="2014" name="Science">
        <title>Ancient hybridizations among the ancestral genomes of bread wheat.</title>
        <authorList>
            <consortium name="International Wheat Genome Sequencing Consortium,"/>
            <person name="Marcussen T."/>
            <person name="Sandve S.R."/>
            <person name="Heier L."/>
            <person name="Spannagl M."/>
            <person name="Pfeifer M."/>
            <person name="Jakobsen K.S."/>
            <person name="Wulff B.B."/>
            <person name="Steuernagel B."/>
            <person name="Mayer K.F."/>
            <person name="Olsen O.A."/>
        </authorList>
    </citation>
    <scope>NUCLEOTIDE SEQUENCE [LARGE SCALE GENOMIC DNA]</scope>
    <source>
        <strain evidence="6">cv. AL8/78</strain>
    </source>
</reference>
<dbReference type="SUPFAM" id="SSF51905">
    <property type="entry name" value="FAD/NAD(P)-binding domain"/>
    <property type="match status" value="1"/>
</dbReference>
<evidence type="ECO:0000259" key="4">
    <source>
        <dbReference type="Pfam" id="PF01494"/>
    </source>
</evidence>
<dbReference type="PANTHER" id="PTHR45934:SF1">
    <property type="entry name" value="OS04G0423100 PROTEIN"/>
    <property type="match status" value="1"/>
</dbReference>
<keyword evidence="6" id="KW-1185">Reference proteome</keyword>
<keyword evidence="2" id="KW-0503">Monooxygenase</keyword>
<name>A0A453QWA4_AEGTS</name>
<dbReference type="GO" id="GO:0004497">
    <property type="term" value="F:monooxygenase activity"/>
    <property type="evidence" value="ECO:0007669"/>
    <property type="project" value="UniProtKB-KW"/>
</dbReference>
<dbReference type="PRINTS" id="PR00420">
    <property type="entry name" value="RNGMNOXGNASE"/>
</dbReference>
<accession>A0A453QWA4</accession>
<reference evidence="5" key="5">
    <citation type="journal article" date="2021" name="G3 (Bethesda)">
        <title>Aegilops tauschii genome assembly Aet v5.0 features greater sequence contiguity and improved annotation.</title>
        <authorList>
            <person name="Wang L."/>
            <person name="Zhu T."/>
            <person name="Rodriguez J.C."/>
            <person name="Deal K.R."/>
            <person name="Dubcovsky J."/>
            <person name="McGuire P.E."/>
            <person name="Lux T."/>
            <person name="Spannagl M."/>
            <person name="Mayer K.F.X."/>
            <person name="Baldrich P."/>
            <person name="Meyers B.C."/>
            <person name="Huo N."/>
            <person name="Gu Y.Q."/>
            <person name="Zhou H."/>
            <person name="Devos K.M."/>
            <person name="Bennetzen J.L."/>
            <person name="Unver T."/>
            <person name="Budak H."/>
            <person name="Gulick P.J."/>
            <person name="Galiba G."/>
            <person name="Kalapos B."/>
            <person name="Nelson D.R."/>
            <person name="Li P."/>
            <person name="You F.M."/>
            <person name="Luo M.C."/>
            <person name="Dvorak J."/>
        </authorList>
    </citation>
    <scope>NUCLEOTIDE SEQUENCE [LARGE SCALE GENOMIC DNA]</scope>
    <source>
        <strain evidence="5">cv. AL8/78</strain>
    </source>
</reference>
<evidence type="ECO:0000256" key="2">
    <source>
        <dbReference type="ARBA" id="ARBA00023033"/>
    </source>
</evidence>
<dbReference type="InterPro" id="IPR036188">
    <property type="entry name" value="FAD/NAD-bd_sf"/>
</dbReference>
<proteinExistence type="inferred from homology"/>
<dbReference type="InterPro" id="IPR044560">
    <property type="entry name" value="MOase"/>
</dbReference>